<keyword evidence="2 7" id="KW-0349">Heme</keyword>
<dbReference type="PANTHER" id="PTHR24291:SF50">
    <property type="entry name" value="BIFUNCTIONAL ALBAFLAVENONE MONOOXYGENASE_TERPENE SYNTHASE"/>
    <property type="match status" value="1"/>
</dbReference>
<dbReference type="Proteomes" id="UP001621418">
    <property type="component" value="Chromosome"/>
</dbReference>
<organism evidence="8 9">
    <name type="scientific">Nocardia salmonicida</name>
    <dbReference type="NCBI Taxonomy" id="53431"/>
    <lineage>
        <taxon>Bacteria</taxon>
        <taxon>Bacillati</taxon>
        <taxon>Actinomycetota</taxon>
        <taxon>Actinomycetes</taxon>
        <taxon>Mycobacteriales</taxon>
        <taxon>Nocardiaceae</taxon>
        <taxon>Nocardia</taxon>
    </lineage>
</organism>
<protein>
    <submittedName>
        <fullName evidence="8">Cytochrome P450</fullName>
    </submittedName>
</protein>
<keyword evidence="9" id="KW-1185">Reference proteome</keyword>
<keyword evidence="6 7" id="KW-0503">Monooxygenase</keyword>
<proteinExistence type="inferred from homology"/>
<dbReference type="InterPro" id="IPR001128">
    <property type="entry name" value="Cyt_P450"/>
</dbReference>
<dbReference type="EMBL" id="CP109527">
    <property type="protein sequence ID" value="WTY34291.1"/>
    <property type="molecule type" value="Genomic_DNA"/>
</dbReference>
<evidence type="ECO:0000256" key="3">
    <source>
        <dbReference type="ARBA" id="ARBA00022723"/>
    </source>
</evidence>
<dbReference type="InterPro" id="IPR017972">
    <property type="entry name" value="Cyt_P450_CS"/>
</dbReference>
<evidence type="ECO:0000256" key="7">
    <source>
        <dbReference type="RuleBase" id="RU000461"/>
    </source>
</evidence>
<evidence type="ECO:0000256" key="2">
    <source>
        <dbReference type="ARBA" id="ARBA00022617"/>
    </source>
</evidence>
<dbReference type="Gene3D" id="1.10.630.10">
    <property type="entry name" value="Cytochrome P450"/>
    <property type="match status" value="1"/>
</dbReference>
<evidence type="ECO:0000256" key="6">
    <source>
        <dbReference type="ARBA" id="ARBA00023033"/>
    </source>
</evidence>
<dbReference type="Pfam" id="PF00067">
    <property type="entry name" value="p450"/>
    <property type="match status" value="1"/>
</dbReference>
<dbReference type="PROSITE" id="PS00086">
    <property type="entry name" value="CYTOCHROME_P450"/>
    <property type="match status" value="1"/>
</dbReference>
<dbReference type="RefSeq" id="WP_357363072.1">
    <property type="nucleotide sequence ID" value="NZ_CP109527.1"/>
</dbReference>
<evidence type="ECO:0000313" key="9">
    <source>
        <dbReference type="Proteomes" id="UP001621418"/>
    </source>
</evidence>
<dbReference type="InterPro" id="IPR050196">
    <property type="entry name" value="Cytochrome_P450_Monoox"/>
</dbReference>
<keyword evidence="4 7" id="KW-0560">Oxidoreductase</keyword>
<gene>
    <name evidence="8" type="ORF">OG308_23600</name>
</gene>
<comment type="similarity">
    <text evidence="1 7">Belongs to the cytochrome P450 family.</text>
</comment>
<evidence type="ECO:0000256" key="5">
    <source>
        <dbReference type="ARBA" id="ARBA00023004"/>
    </source>
</evidence>
<dbReference type="PRINTS" id="PR00385">
    <property type="entry name" value="P450"/>
</dbReference>
<evidence type="ECO:0000256" key="1">
    <source>
        <dbReference type="ARBA" id="ARBA00010617"/>
    </source>
</evidence>
<reference evidence="8 9" key="1">
    <citation type="submission" date="2022-10" db="EMBL/GenBank/DDBJ databases">
        <title>The complete genomes of actinobacterial strains from the NBC collection.</title>
        <authorList>
            <person name="Joergensen T.S."/>
            <person name="Alvarez Arevalo M."/>
            <person name="Sterndorff E.B."/>
            <person name="Faurdal D."/>
            <person name="Vuksanovic O."/>
            <person name="Mourched A.-S."/>
            <person name="Charusanti P."/>
            <person name="Shaw S."/>
            <person name="Blin K."/>
            <person name="Weber T."/>
        </authorList>
    </citation>
    <scope>NUCLEOTIDE SEQUENCE [LARGE SCALE GENOMIC DNA]</scope>
    <source>
        <strain evidence="8 9">NBC_01413</strain>
    </source>
</reference>
<dbReference type="SUPFAM" id="SSF48264">
    <property type="entry name" value="Cytochrome P450"/>
    <property type="match status" value="1"/>
</dbReference>
<sequence>MSNDVTHLREPKTASGGWLLGSTREFLRDPLGLGTRGFDECGEVVRYVFGLPGMRREYFIISDPEGAAQVLLAPHDRNFRKDSGFYQPMRELYGNGLVTSQDETWRRQRRFIQPLFTARSVDSYTSAMAEEVDDLTTQWRARPDGVLDVGSEMTRLTLSIVARVLFGEDSARLVPIVRSTFPVLGRAARWRGISPAPIPLNWPSPANRRIARAQQHIHAACDEIIAHRRAAAEPGSDLIGRLVAARDGDDTLSDNEIRDQVKIFLFAGHDTTATALTFALRLLGSAPDAQARVREEADRILTGPSPTAADVHALTYTAMVLKETTRLYPSAPYLSRRAVQDADVCGFHIPADADITIAPWVIHHRADLWPDPYRFDPDRFDADHDGQRHKFAWFPFGHGPRGCIGQRFAMLEAALTLAILVREFEFETPPGDIALTTDVVLHPIGEVPCHVRRRTQPKTTVTIDAE</sequence>
<dbReference type="InterPro" id="IPR036396">
    <property type="entry name" value="Cyt_P450_sf"/>
</dbReference>
<dbReference type="PRINTS" id="PR00463">
    <property type="entry name" value="EP450I"/>
</dbReference>
<accession>A0ABZ1N2Z6</accession>
<dbReference type="InterPro" id="IPR002401">
    <property type="entry name" value="Cyt_P450_E_grp-I"/>
</dbReference>
<name>A0ABZ1N2Z6_9NOCA</name>
<evidence type="ECO:0000313" key="8">
    <source>
        <dbReference type="EMBL" id="WTY34291.1"/>
    </source>
</evidence>
<dbReference type="PANTHER" id="PTHR24291">
    <property type="entry name" value="CYTOCHROME P450 FAMILY 4"/>
    <property type="match status" value="1"/>
</dbReference>
<evidence type="ECO:0000256" key="4">
    <source>
        <dbReference type="ARBA" id="ARBA00023002"/>
    </source>
</evidence>
<keyword evidence="5 7" id="KW-0408">Iron</keyword>
<keyword evidence="3 7" id="KW-0479">Metal-binding</keyword>